<dbReference type="InterPro" id="IPR014881">
    <property type="entry name" value="NOB1_Zn-bd"/>
</dbReference>
<feature type="domain" description="Ribonuclease PIN" evidence="7">
    <location>
        <begin position="89"/>
        <end position="175"/>
    </location>
</feature>
<keyword evidence="2" id="KW-0540">Nuclease</keyword>
<evidence type="ECO:0000256" key="3">
    <source>
        <dbReference type="ARBA" id="ARBA00022723"/>
    </source>
</evidence>
<dbReference type="STRING" id="105231.A0A1Y1HUB6"/>
<dbReference type="GO" id="GO:0016787">
    <property type="term" value="F:hydrolase activity"/>
    <property type="evidence" value="ECO:0007669"/>
    <property type="project" value="UniProtKB-KW"/>
</dbReference>
<dbReference type="AlphaFoldDB" id="A0A1Y1HUB6"/>
<feature type="compositionally biased region" description="Basic and acidic residues" evidence="5">
    <location>
        <begin position="55"/>
        <end position="64"/>
    </location>
</feature>
<dbReference type="InterPro" id="IPR033411">
    <property type="entry name" value="Ribonuclease_PIN"/>
</dbReference>
<feature type="region of interest" description="Disordered" evidence="5">
    <location>
        <begin position="305"/>
        <end position="338"/>
    </location>
</feature>
<dbReference type="PANTHER" id="PTHR12814:SF2">
    <property type="entry name" value="RNA-BINDING PROTEIN NOB1"/>
    <property type="match status" value="1"/>
</dbReference>
<dbReference type="OrthoDB" id="446759at2759"/>
<feature type="region of interest" description="Disordered" evidence="5">
    <location>
        <begin position="641"/>
        <end position="667"/>
    </location>
</feature>
<dbReference type="OMA" id="QSWMVRS"/>
<feature type="compositionally biased region" description="Low complexity" evidence="5">
    <location>
        <begin position="553"/>
        <end position="571"/>
    </location>
</feature>
<evidence type="ECO:0000256" key="2">
    <source>
        <dbReference type="ARBA" id="ARBA00022722"/>
    </source>
</evidence>
<dbReference type="GO" id="GO:0030490">
    <property type="term" value="P:maturation of SSU-rRNA"/>
    <property type="evidence" value="ECO:0000318"/>
    <property type="project" value="GO_Central"/>
</dbReference>
<dbReference type="GO" id="GO:0046872">
    <property type="term" value="F:metal ion binding"/>
    <property type="evidence" value="ECO:0007669"/>
    <property type="project" value="UniProtKB-KW"/>
</dbReference>
<protein>
    <submittedName>
        <fullName evidence="8">RNA-binding protein NOB1</fullName>
    </submittedName>
</protein>
<keyword evidence="4" id="KW-0378">Hydrolase</keyword>
<name>A0A1Y1HUB6_KLENI</name>
<dbReference type="EMBL" id="DF237053">
    <property type="protein sequence ID" value="GAQ82225.1"/>
    <property type="molecule type" value="Genomic_DNA"/>
</dbReference>
<feature type="compositionally biased region" description="Low complexity" evidence="5">
    <location>
        <begin position="653"/>
        <end position="664"/>
    </location>
</feature>
<comment type="similarity">
    <text evidence="1">Belongs to the NOB1 family.</text>
</comment>
<gene>
    <name evidence="8" type="ORF">KFL_001040280</name>
</gene>
<accession>A0A1Y1HUB6</accession>
<dbReference type="GO" id="GO:0005737">
    <property type="term" value="C:cytoplasm"/>
    <property type="evidence" value="ECO:0007669"/>
    <property type="project" value="UniProtKB-ARBA"/>
</dbReference>
<evidence type="ECO:0000259" key="6">
    <source>
        <dbReference type="Pfam" id="PF08772"/>
    </source>
</evidence>
<evidence type="ECO:0000256" key="1">
    <source>
        <dbReference type="ARBA" id="ARBA00005858"/>
    </source>
</evidence>
<evidence type="ECO:0000313" key="9">
    <source>
        <dbReference type="Proteomes" id="UP000054558"/>
    </source>
</evidence>
<dbReference type="Gene3D" id="3.40.50.1010">
    <property type="entry name" value="5'-nuclease"/>
    <property type="match status" value="1"/>
</dbReference>
<keyword evidence="9" id="KW-1185">Reference proteome</keyword>
<dbReference type="FunFam" id="3.40.50.1010:FF:000020">
    <property type="entry name" value="20S-pre-rRNA D-site endonuclease NOB1"/>
    <property type="match status" value="1"/>
</dbReference>
<sequence length="851" mass="88724">MGGFWAEAVRRDPEPSAPAKATMRNETHSQINGNPVSEDGNNPSVSSAVVTAEADSGRASDTEKSGPMSEDVGARVHVKGKDGGHLMTLVVDTNAIITGTRLDNIAESLVTITEVFEEIRDKQTRQLLARLPYEIETREPSDAALKEVVRFARATGDLHSLSPPDIKLIALTYTLEAELYGTAHIRREPPPIAVAKKSQARMKDPPGWGKVANPADWAGIDEVGDDGKRPGSSSGFGKGGSRIFGVKPLEGDSVSVVSSSGAGEVLKGAAGLGLEEVSTSLSKIGLEGGLMPKEGSAGLPEVSLEEQGVGTEEQKGESVSESNIEEGVKSEGKGVPSGSEGAAAWGGFMVAPPVAVPLASNSLLSTKPANDSSAPQAVGTASFAEAAPQKNARQSFKQGGGRGGGRGRGRGRGRGAKMAALTKPIVVDGVHAVLVEEQAIEHAEGGDEWERNVSRSTRRKHQRRAERAAGLETPGGVNTGAANMGAVEVGANSGDGPSATAEGHVETESNAETHAEKGGEEKAEIGAAVVSKGVGLVENDQKSEAAAESVRQSEGPASAEGPSGAEAESGGQFSDAEEDEEASGAEEDEPEVESPAADVDDTPADVSTRAEPEDSGEPSGAAEYEYVYSDQEKAPESIQVALPQASQAASEVGSGWDGASSAAGPERESEVACMTSDFAMQNVLLQMGLRLLSVDGLAISQVHRWALRCQACGQVTHEMGRIFCPKCGNGGTLHKVTVMVGEDGALVAGVRKRFSLRGTRYPIPLPKGGREGKQSDPILREDQLPSRIRHGLGPRKKKGEVDVFGAEYGPETWFQAVPTKGVSHNAVHVKNATAAFNSRKNPNERRVARKK</sequence>
<dbReference type="Pfam" id="PF08772">
    <property type="entry name" value="Zn_ribbon_NOB1"/>
    <property type="match status" value="1"/>
</dbReference>
<dbReference type="Gene3D" id="6.20.210.10">
    <property type="entry name" value="Nin one binding (NOB1), Zn-ribbon-like"/>
    <property type="match status" value="1"/>
</dbReference>
<dbReference type="PANTHER" id="PTHR12814">
    <property type="entry name" value="RNA-BINDING PROTEIN NOB1"/>
    <property type="match status" value="1"/>
</dbReference>
<dbReference type="Proteomes" id="UP000054558">
    <property type="component" value="Unassembled WGS sequence"/>
</dbReference>
<feature type="compositionally biased region" description="Basic and acidic residues" evidence="5">
    <location>
        <begin position="503"/>
        <end position="522"/>
    </location>
</feature>
<evidence type="ECO:0000256" key="4">
    <source>
        <dbReference type="ARBA" id="ARBA00022801"/>
    </source>
</evidence>
<evidence type="ECO:0000313" key="8">
    <source>
        <dbReference type="EMBL" id="GAQ82225.1"/>
    </source>
</evidence>
<organism evidence="8 9">
    <name type="scientific">Klebsormidium nitens</name>
    <name type="common">Green alga</name>
    <name type="synonym">Ulothrix nitens</name>
    <dbReference type="NCBI Taxonomy" id="105231"/>
    <lineage>
        <taxon>Eukaryota</taxon>
        <taxon>Viridiplantae</taxon>
        <taxon>Streptophyta</taxon>
        <taxon>Klebsormidiophyceae</taxon>
        <taxon>Klebsormidiales</taxon>
        <taxon>Klebsormidiaceae</taxon>
        <taxon>Klebsormidium</taxon>
    </lineage>
</organism>
<dbReference type="InterPro" id="IPR036283">
    <property type="entry name" value="NOB1_Zf-like_sf"/>
</dbReference>
<feature type="compositionally biased region" description="Polar residues" evidence="5">
    <location>
        <begin position="28"/>
        <end position="49"/>
    </location>
</feature>
<keyword evidence="3" id="KW-0479">Metal-binding</keyword>
<dbReference type="CDD" id="cd09876">
    <property type="entry name" value="PIN_Nob1-like"/>
    <property type="match status" value="1"/>
</dbReference>
<feature type="domain" description="Nin one binding (NOB1) Zn-ribbon-like" evidence="6">
    <location>
        <begin position="699"/>
        <end position="769"/>
    </location>
</feature>
<feature type="compositionally biased region" description="Basic residues" evidence="5">
    <location>
        <begin position="405"/>
        <end position="415"/>
    </location>
</feature>
<evidence type="ECO:0000256" key="5">
    <source>
        <dbReference type="SAM" id="MobiDB-lite"/>
    </source>
</evidence>
<feature type="region of interest" description="Disordered" evidence="5">
    <location>
        <begin position="221"/>
        <end position="242"/>
    </location>
</feature>
<dbReference type="GO" id="GO:0030688">
    <property type="term" value="C:preribosome, small subunit precursor"/>
    <property type="evidence" value="ECO:0000318"/>
    <property type="project" value="GO_Central"/>
</dbReference>
<feature type="compositionally biased region" description="Basic and acidic residues" evidence="5">
    <location>
        <begin position="444"/>
        <end position="453"/>
    </location>
</feature>
<feature type="region of interest" description="Disordered" evidence="5">
    <location>
        <begin position="1"/>
        <end position="72"/>
    </location>
</feature>
<dbReference type="InterPro" id="IPR039907">
    <property type="entry name" value="NOB1"/>
</dbReference>
<dbReference type="Pfam" id="PF17146">
    <property type="entry name" value="PIN_6"/>
    <property type="match status" value="1"/>
</dbReference>
<proteinExistence type="inferred from homology"/>
<reference evidence="8 9" key="1">
    <citation type="journal article" date="2014" name="Nat. Commun.">
        <title>Klebsormidium flaccidum genome reveals primary factors for plant terrestrial adaptation.</title>
        <authorList>
            <person name="Hori K."/>
            <person name="Maruyama F."/>
            <person name="Fujisawa T."/>
            <person name="Togashi T."/>
            <person name="Yamamoto N."/>
            <person name="Seo M."/>
            <person name="Sato S."/>
            <person name="Yamada T."/>
            <person name="Mori H."/>
            <person name="Tajima N."/>
            <person name="Moriyama T."/>
            <person name="Ikeuchi M."/>
            <person name="Watanabe M."/>
            <person name="Wada H."/>
            <person name="Kobayashi K."/>
            <person name="Saito M."/>
            <person name="Masuda T."/>
            <person name="Sasaki-Sekimoto Y."/>
            <person name="Mashiguchi K."/>
            <person name="Awai K."/>
            <person name="Shimojima M."/>
            <person name="Masuda S."/>
            <person name="Iwai M."/>
            <person name="Nobusawa T."/>
            <person name="Narise T."/>
            <person name="Kondo S."/>
            <person name="Saito H."/>
            <person name="Sato R."/>
            <person name="Murakawa M."/>
            <person name="Ihara Y."/>
            <person name="Oshima-Yamada Y."/>
            <person name="Ohtaka K."/>
            <person name="Satoh M."/>
            <person name="Sonobe K."/>
            <person name="Ishii M."/>
            <person name="Ohtani R."/>
            <person name="Kanamori-Sato M."/>
            <person name="Honoki R."/>
            <person name="Miyazaki D."/>
            <person name="Mochizuki H."/>
            <person name="Umetsu J."/>
            <person name="Higashi K."/>
            <person name="Shibata D."/>
            <person name="Kamiya Y."/>
            <person name="Sato N."/>
            <person name="Nakamura Y."/>
            <person name="Tabata S."/>
            <person name="Ida S."/>
            <person name="Kurokawa K."/>
            <person name="Ohta H."/>
        </authorList>
    </citation>
    <scope>NUCLEOTIDE SEQUENCE [LARGE SCALE GENOMIC DNA]</scope>
    <source>
        <strain evidence="8 9">NIES-2285</strain>
    </source>
</reference>
<feature type="region of interest" description="Disordered" evidence="5">
    <location>
        <begin position="444"/>
        <end position="522"/>
    </location>
</feature>
<dbReference type="GO" id="GO:0004521">
    <property type="term" value="F:RNA endonuclease activity"/>
    <property type="evidence" value="ECO:0000318"/>
    <property type="project" value="GO_Central"/>
</dbReference>
<evidence type="ECO:0000259" key="7">
    <source>
        <dbReference type="Pfam" id="PF17146"/>
    </source>
</evidence>
<feature type="region of interest" description="Disordered" evidence="5">
    <location>
        <begin position="367"/>
        <end position="416"/>
    </location>
</feature>
<feature type="region of interest" description="Disordered" evidence="5">
    <location>
        <begin position="539"/>
        <end position="620"/>
    </location>
</feature>
<feature type="compositionally biased region" description="Acidic residues" evidence="5">
    <location>
        <begin position="575"/>
        <end position="603"/>
    </location>
</feature>
<dbReference type="GO" id="GO:0031981">
    <property type="term" value="C:nuclear lumen"/>
    <property type="evidence" value="ECO:0007669"/>
    <property type="project" value="UniProtKB-ARBA"/>
</dbReference>
<dbReference type="SUPFAM" id="SSF144206">
    <property type="entry name" value="NOB1 zinc finger-like"/>
    <property type="match status" value="1"/>
</dbReference>